<keyword evidence="12" id="KW-1185">Reference proteome</keyword>
<feature type="transmembrane region" description="Helical" evidence="10">
    <location>
        <begin position="21"/>
        <end position="39"/>
    </location>
</feature>
<name>A0A9P6R9K2_9FUNG</name>
<dbReference type="GO" id="GO:0005783">
    <property type="term" value="C:endoplasmic reticulum"/>
    <property type="evidence" value="ECO:0007669"/>
    <property type="project" value="UniProtKB-SubCell"/>
</dbReference>
<dbReference type="OrthoDB" id="423313at2759"/>
<dbReference type="PANTHER" id="PTHR13398">
    <property type="entry name" value="GDP-FUCOSE PROTEIN O-FUCOSYLTRANSFERASE 2"/>
    <property type="match status" value="1"/>
</dbReference>
<feature type="compositionally biased region" description="Basic and acidic residues" evidence="9">
    <location>
        <begin position="552"/>
        <end position="564"/>
    </location>
</feature>
<dbReference type="CDD" id="cd11296">
    <property type="entry name" value="O-FucT_like"/>
    <property type="match status" value="1"/>
</dbReference>
<evidence type="ECO:0000256" key="1">
    <source>
        <dbReference type="ARBA" id="ARBA00004240"/>
    </source>
</evidence>
<evidence type="ECO:0000256" key="4">
    <source>
        <dbReference type="ARBA" id="ARBA00022824"/>
    </source>
</evidence>
<keyword evidence="10" id="KW-0472">Membrane</keyword>
<dbReference type="AlphaFoldDB" id="A0A9P6R9K2"/>
<feature type="region of interest" description="Disordered" evidence="9">
    <location>
        <begin position="50"/>
        <end position="84"/>
    </location>
</feature>
<evidence type="ECO:0000256" key="5">
    <source>
        <dbReference type="ARBA" id="ARBA00023253"/>
    </source>
</evidence>
<dbReference type="Gene3D" id="3.40.50.11350">
    <property type="match status" value="1"/>
</dbReference>
<gene>
    <name evidence="11" type="ORF">BGZ99_008468</name>
</gene>
<keyword evidence="4" id="KW-0256">Endoplasmic reticulum</keyword>
<dbReference type="EMBL" id="JAAAIP010000658">
    <property type="protein sequence ID" value="KAG0313937.1"/>
    <property type="molecule type" value="Genomic_DNA"/>
</dbReference>
<dbReference type="InterPro" id="IPR045130">
    <property type="entry name" value="OFUT2-like"/>
</dbReference>
<evidence type="ECO:0000256" key="8">
    <source>
        <dbReference type="ARBA" id="ARBA00026232"/>
    </source>
</evidence>
<evidence type="ECO:0000256" key="10">
    <source>
        <dbReference type="SAM" id="Phobius"/>
    </source>
</evidence>
<comment type="similarity">
    <text evidence="7">Belongs to the glycosyltransferase 68 family.</text>
</comment>
<keyword evidence="3" id="KW-0808">Transferase</keyword>
<dbReference type="PANTHER" id="PTHR13398:SF0">
    <property type="entry name" value="GDP-FUCOSE PROTEIN O-FUCOSYLTRANSFERASE 2"/>
    <property type="match status" value="1"/>
</dbReference>
<dbReference type="Gene3D" id="3.40.50.11340">
    <property type="match status" value="1"/>
</dbReference>
<dbReference type="Pfam" id="PF10250">
    <property type="entry name" value="O-FucT"/>
    <property type="match status" value="1"/>
</dbReference>
<reference evidence="11" key="1">
    <citation type="journal article" date="2020" name="Fungal Divers.">
        <title>Resolving the Mortierellaceae phylogeny through synthesis of multi-gene phylogenetics and phylogenomics.</title>
        <authorList>
            <person name="Vandepol N."/>
            <person name="Liber J."/>
            <person name="Desiro A."/>
            <person name="Na H."/>
            <person name="Kennedy M."/>
            <person name="Barry K."/>
            <person name="Grigoriev I.V."/>
            <person name="Miller A.N."/>
            <person name="O'Donnell K."/>
            <person name="Stajich J.E."/>
            <person name="Bonito G."/>
        </authorList>
    </citation>
    <scope>NUCLEOTIDE SEQUENCE</scope>
    <source>
        <strain evidence="11">REB-010B</strain>
    </source>
</reference>
<dbReference type="GO" id="GO:0046922">
    <property type="term" value="F:peptide-O-fucosyltransferase activity"/>
    <property type="evidence" value="ECO:0007669"/>
    <property type="project" value="InterPro"/>
</dbReference>
<proteinExistence type="inferred from homology"/>
<keyword evidence="5" id="KW-0294">Fucose metabolism</keyword>
<sequence length="578" mass="65920">MLKLAPTSAGSPGGRTRTRTLIVIALMITVAGWTLLSNIDLLHLDPSLNVSPLPQNQPKQQQQQQQQGEEQQQEQPHSDTTTQNQHYEGEYNLNEEGYKGLKPAVSLLSPDTRYLSFLPFAGLTNQLMGFEIAALLAHELNRTLILPPIVSNSHNHENTHQRWSQFFDIPRFTNLTGVKVVEWDLIRPLTPQQRQVGRDQAWLGFLDGMSAAVPAWTKVAENITCEIIYGYGSDHEEFNESSMNFAWHFLFRPIPRQPRPRLPGMKVFNNVKIGGNKIYENDIVAVDDLIQRYRDDDTHMLWLTHVFKLKLPGHHHLNRYWYGYGQNIHFIPQLMDYATMRVNQELEGDYGVEEVVNDDPETQVDSLLGLTDDVTGPPIANNNTEATQSGEIINPAMVSLTAPVRRIPYIAVHIRRGDIFIKCSSRDMDSCIIPFELYVDAVARARTIAAQRGLVSRLPVVVTTDSRDEEDFRQIKALGWHRIDHDKYETVKLWGTFGPAMVDAAILAHADEFVGSGRSTMSRIAASRQKAWYHRAVVYPTVEKSQRRKRELKPESESKVRREEEDQLEVVEDVRIVF</sequence>
<dbReference type="GO" id="GO:0006004">
    <property type="term" value="P:fucose metabolic process"/>
    <property type="evidence" value="ECO:0007669"/>
    <property type="project" value="UniProtKB-KW"/>
</dbReference>
<evidence type="ECO:0000256" key="6">
    <source>
        <dbReference type="ARBA" id="ARBA00023277"/>
    </source>
</evidence>
<accession>A0A9P6R9K2</accession>
<feature type="compositionally biased region" description="Low complexity" evidence="9">
    <location>
        <begin position="54"/>
        <end position="75"/>
    </location>
</feature>
<comment type="caution">
    <text evidence="11">The sequence shown here is derived from an EMBL/GenBank/DDBJ whole genome shotgun (WGS) entry which is preliminary data.</text>
</comment>
<protein>
    <recommendedName>
        <fullName evidence="8">GDP-fucose protein O-fucosyltransferase 2</fullName>
    </recommendedName>
</protein>
<dbReference type="Proteomes" id="UP000738325">
    <property type="component" value="Unassembled WGS sequence"/>
</dbReference>
<evidence type="ECO:0000256" key="9">
    <source>
        <dbReference type="SAM" id="MobiDB-lite"/>
    </source>
</evidence>
<dbReference type="InterPro" id="IPR019378">
    <property type="entry name" value="GDP-Fuc_O-FucTrfase"/>
</dbReference>
<keyword evidence="6" id="KW-0119">Carbohydrate metabolism</keyword>
<evidence type="ECO:0000313" key="12">
    <source>
        <dbReference type="Proteomes" id="UP000738325"/>
    </source>
</evidence>
<evidence type="ECO:0000256" key="7">
    <source>
        <dbReference type="ARBA" id="ARBA00025803"/>
    </source>
</evidence>
<keyword evidence="10" id="KW-0812">Transmembrane</keyword>
<evidence type="ECO:0000313" key="11">
    <source>
        <dbReference type="EMBL" id="KAG0313937.1"/>
    </source>
</evidence>
<comment type="pathway">
    <text evidence="2">Protein modification; protein glycosylation.</text>
</comment>
<comment type="subcellular location">
    <subcellularLocation>
        <location evidence="1">Endoplasmic reticulum</location>
    </subcellularLocation>
</comment>
<evidence type="ECO:0000256" key="3">
    <source>
        <dbReference type="ARBA" id="ARBA00022679"/>
    </source>
</evidence>
<feature type="region of interest" description="Disordered" evidence="9">
    <location>
        <begin position="547"/>
        <end position="567"/>
    </location>
</feature>
<organism evidence="11 12">
    <name type="scientific">Dissophora globulifera</name>
    <dbReference type="NCBI Taxonomy" id="979702"/>
    <lineage>
        <taxon>Eukaryota</taxon>
        <taxon>Fungi</taxon>
        <taxon>Fungi incertae sedis</taxon>
        <taxon>Mucoromycota</taxon>
        <taxon>Mortierellomycotina</taxon>
        <taxon>Mortierellomycetes</taxon>
        <taxon>Mortierellales</taxon>
        <taxon>Mortierellaceae</taxon>
        <taxon>Dissophora</taxon>
    </lineage>
</organism>
<keyword evidence="10" id="KW-1133">Transmembrane helix</keyword>
<evidence type="ECO:0000256" key="2">
    <source>
        <dbReference type="ARBA" id="ARBA00004922"/>
    </source>
</evidence>